<feature type="binding site" evidence="13">
    <location>
        <position position="443"/>
    </location>
    <ligand>
        <name>Ca(2+)</name>
        <dbReference type="ChEBI" id="CHEBI:29108"/>
    </ligand>
</feature>
<keyword evidence="2 9" id="KW-0540">Nuclease</keyword>
<keyword evidence="4 9" id="KW-0255">Endonuclease</keyword>
<accession>A0A5D4TEX7</accession>
<dbReference type="NCBIfam" id="NF047419">
    <property type="entry name" value="RNase_J1_RnjA"/>
    <property type="match status" value="1"/>
</dbReference>
<feature type="binding site" evidence="13">
    <location>
        <position position="49"/>
    </location>
    <ligand>
        <name>Ca(2+)</name>
        <dbReference type="ChEBI" id="CHEBI:29108"/>
    </ligand>
</feature>
<dbReference type="Pfam" id="PF17770">
    <property type="entry name" value="RNase_J_C"/>
    <property type="match status" value="1"/>
</dbReference>
<evidence type="ECO:0000256" key="13">
    <source>
        <dbReference type="PIRSR" id="PIRSR004803-3"/>
    </source>
</evidence>
<dbReference type="GO" id="GO:0008270">
    <property type="term" value="F:zinc ion binding"/>
    <property type="evidence" value="ECO:0007669"/>
    <property type="project" value="InterPro"/>
</dbReference>
<dbReference type="EC" id="3.1.-.-" evidence="9 10"/>
<dbReference type="InterPro" id="IPR042173">
    <property type="entry name" value="RNase_J_2"/>
</dbReference>
<dbReference type="GO" id="GO:0003723">
    <property type="term" value="F:RNA binding"/>
    <property type="evidence" value="ECO:0007669"/>
    <property type="project" value="UniProtKB-UniRule"/>
</dbReference>
<evidence type="ECO:0000256" key="10">
    <source>
        <dbReference type="PIRNR" id="PIRNR004803"/>
    </source>
</evidence>
<dbReference type="InterPro" id="IPR041636">
    <property type="entry name" value="RNase_J_C"/>
</dbReference>
<dbReference type="PANTHER" id="PTHR43694">
    <property type="entry name" value="RIBONUCLEASE J"/>
    <property type="match status" value="1"/>
</dbReference>
<comment type="cofactor">
    <cofactor evidence="13">
        <name>Ca(2+)</name>
        <dbReference type="ChEBI" id="CHEBI:29108"/>
    </cofactor>
    <text evidence="13">Binds 1 Ca(2+) cation per subunit. Seen in 1 crystal structure, it is not clear if it is physiologically important.</text>
</comment>
<keyword evidence="7 9" id="KW-0269">Exonuclease</keyword>
<evidence type="ECO:0000256" key="8">
    <source>
        <dbReference type="ARBA" id="ARBA00022884"/>
    </source>
</evidence>
<feature type="binding site" evidence="9 12">
    <location>
        <begin position="364"/>
        <end position="368"/>
    </location>
    <ligand>
        <name>substrate</name>
    </ligand>
</feature>
<dbReference type="Pfam" id="PF00753">
    <property type="entry name" value="Lactamase_B"/>
    <property type="match status" value="1"/>
</dbReference>
<dbReference type="HAMAP" id="MF_01491">
    <property type="entry name" value="RNase_J_bact"/>
    <property type="match status" value="1"/>
</dbReference>
<feature type="domain" description="Metallo-beta-lactamase" evidence="14">
    <location>
        <begin position="21"/>
        <end position="215"/>
    </location>
</feature>
<dbReference type="Proteomes" id="UP000324517">
    <property type="component" value="Unassembled WGS sequence"/>
</dbReference>
<feature type="binding site" evidence="13">
    <location>
        <position position="78"/>
    </location>
    <ligand>
        <name>Zn(2+)</name>
        <dbReference type="ChEBI" id="CHEBI:29105"/>
        <label>2</label>
        <note>catalytic</note>
    </ligand>
</feature>
<proteinExistence type="inferred from homology"/>
<comment type="subunit">
    <text evidence="9">Homodimer, may be a subunit of the RNA degradosome.</text>
</comment>
<dbReference type="EMBL" id="VTET01000001">
    <property type="protein sequence ID" value="TYS74187.1"/>
    <property type="molecule type" value="Genomic_DNA"/>
</dbReference>
<dbReference type="GO" id="GO:0004521">
    <property type="term" value="F:RNA endonuclease activity"/>
    <property type="evidence" value="ECO:0007669"/>
    <property type="project" value="UniProtKB-UniRule"/>
</dbReference>
<feature type="binding site" evidence="12">
    <location>
        <begin position="232"/>
        <end position="234"/>
    </location>
    <ligand>
        <name>substrate</name>
    </ligand>
</feature>
<feature type="binding site" evidence="13">
    <location>
        <position position="76"/>
    </location>
    <ligand>
        <name>Zn(2+)</name>
        <dbReference type="ChEBI" id="CHEBI:29105"/>
        <label>1</label>
        <note>catalytic</note>
    </ligand>
</feature>
<dbReference type="InterPro" id="IPR030854">
    <property type="entry name" value="RNase_J_bac"/>
</dbReference>
<dbReference type="Gene3D" id="3.10.20.580">
    <property type="match status" value="1"/>
</dbReference>
<dbReference type="InterPro" id="IPR001587">
    <property type="entry name" value="RNase_J_CS"/>
</dbReference>
<comment type="function">
    <text evidence="9">An RNase that has 5'-3' exonuclease and possibly endonuclease activity. Involved in maturation of rRNA and in some organisms also mRNA maturation and/or decay.</text>
</comment>
<dbReference type="InterPro" id="IPR055132">
    <property type="entry name" value="RNase_J_b_CASP"/>
</dbReference>
<feature type="binding site" evidence="13">
    <location>
        <position position="51"/>
    </location>
    <ligand>
        <name>Ca(2+)</name>
        <dbReference type="ChEBI" id="CHEBI:29108"/>
    </ligand>
</feature>
<dbReference type="SMART" id="SM00849">
    <property type="entry name" value="Lactamase_B"/>
    <property type="match status" value="1"/>
</dbReference>
<sequence length="558" mass="62317">MIKINETNISIFALGGLGEIGKNTYVIKYQDEIIIVDAGIKFPTDELFGIDYVIPDYSYLIQNKEKIKGIFITHGHEDHIGGIPYLLKEIDAPIYAGRLALELIKERLKEHGLLKKARLVEIEEDKLVSFEYLAVDFFRTTHSIPDSYGICVKTPYGNIVHTGDFKFDLTPIGPLTNMSKIADIGKEGVLCLLSDSTNSEIPGFSLSEKEISRTIHELFSQIDGRIIFATFASNMYRFKQAIEAAVLHNRKIVVLGRSLLRAVRIGTELGYLKIPKESLIEASAVNDYPDDQILVICTGSQGEPFAALSRIAYNKHPQLSVRKKDTVIFSSSPIPGNTLSINRIIDQLSRAGASVLHHKLKKIHTSGHGAQEELKLMISLLKPNFFVPIHGEYKMLKKHVSLAEECGVPLEKSFIMDNGTILELNENEASITGTVPANAIYVDGDGIGDIGTIVLRDRKIFSESGILLVVVAIDFREKKIISGPQVISRGFVFIRESEQLMGKLRDIAHTATTQSLESGNRRWSDVRSDILDQVEPYIYKITKRRPMILPILMDVSKR</sequence>
<dbReference type="Gene3D" id="3.40.50.10710">
    <property type="entry name" value="Metallo-hydrolase/oxidoreductase"/>
    <property type="match status" value="1"/>
</dbReference>
<comment type="caution">
    <text evidence="15">The sequence shown here is derived from an EMBL/GenBank/DDBJ whole genome shotgun (WGS) entry which is preliminary data.</text>
</comment>
<dbReference type="InterPro" id="IPR001279">
    <property type="entry name" value="Metallo-B-lactamas"/>
</dbReference>
<dbReference type="PIRSF" id="PIRSF004803">
    <property type="entry name" value="RnjA"/>
    <property type="match status" value="1"/>
</dbReference>
<dbReference type="InterPro" id="IPR036866">
    <property type="entry name" value="RibonucZ/Hydroxyglut_hydro"/>
</dbReference>
<feature type="binding site" evidence="13">
    <location>
        <position position="74"/>
    </location>
    <ligand>
        <name>Zn(2+)</name>
        <dbReference type="ChEBI" id="CHEBI:29105"/>
        <label>1</label>
        <note>catalytic</note>
    </ligand>
</feature>
<evidence type="ECO:0000256" key="2">
    <source>
        <dbReference type="ARBA" id="ARBA00022722"/>
    </source>
</evidence>
<dbReference type="AlphaFoldDB" id="A0A5D4TEX7"/>
<keyword evidence="3 10" id="KW-0479">Metal-binding</keyword>
<feature type="active site" description="Proton donor" evidence="11">
    <location>
        <position position="195"/>
    </location>
</feature>
<dbReference type="Pfam" id="PF07521">
    <property type="entry name" value="RMMBL"/>
    <property type="match status" value="1"/>
</dbReference>
<dbReference type="Gene3D" id="3.60.15.10">
    <property type="entry name" value="Ribonuclease Z/Hydroxyacylglutathione hydrolase-like"/>
    <property type="match status" value="1"/>
</dbReference>
<evidence type="ECO:0000313" key="16">
    <source>
        <dbReference type="Proteomes" id="UP000324517"/>
    </source>
</evidence>
<keyword evidence="13" id="KW-0106">Calcium</keyword>
<dbReference type="GO" id="GO:0006364">
    <property type="term" value="P:rRNA processing"/>
    <property type="evidence" value="ECO:0007669"/>
    <property type="project" value="UniProtKB-UniRule"/>
</dbReference>
<keyword evidence="1 9" id="KW-0963">Cytoplasm</keyword>
<comment type="similarity">
    <text evidence="9 10">Belongs to the metallo-beta-lactamase superfamily. RNA-metabolizing metallo-beta-lactamase-like family. Bacterial RNase J subfamily.</text>
</comment>
<feature type="active site" description="Proton acceptor" evidence="11">
    <location>
        <position position="368"/>
    </location>
</feature>
<evidence type="ECO:0000256" key="5">
    <source>
        <dbReference type="ARBA" id="ARBA00022801"/>
    </source>
</evidence>
<dbReference type="PANTHER" id="PTHR43694:SF1">
    <property type="entry name" value="RIBONUCLEASE J"/>
    <property type="match status" value="1"/>
</dbReference>
<comment type="subcellular location">
    <subcellularLocation>
        <location evidence="9 10">Cytoplasm</location>
    </subcellularLocation>
</comment>
<evidence type="ECO:0000256" key="4">
    <source>
        <dbReference type="ARBA" id="ARBA00022759"/>
    </source>
</evidence>
<dbReference type="CDD" id="cd07714">
    <property type="entry name" value="RNaseJ_MBL-fold"/>
    <property type="match status" value="1"/>
</dbReference>
<organism evidence="15 16">
    <name type="scientific">Sutcliffiella horikoshii</name>
    <dbReference type="NCBI Taxonomy" id="79883"/>
    <lineage>
        <taxon>Bacteria</taxon>
        <taxon>Bacillati</taxon>
        <taxon>Bacillota</taxon>
        <taxon>Bacilli</taxon>
        <taxon>Bacillales</taxon>
        <taxon>Bacillaceae</taxon>
        <taxon>Sutcliffiella</taxon>
    </lineage>
</organism>
<dbReference type="Pfam" id="PF22505">
    <property type="entry name" value="RNase_J_b_CASP"/>
    <property type="match status" value="1"/>
</dbReference>
<reference evidence="15 16" key="1">
    <citation type="submission" date="2019-08" db="EMBL/GenBank/DDBJ databases">
        <title>Bacillus genomes from the desert of Cuatro Cienegas, Coahuila.</title>
        <authorList>
            <person name="Olmedo-Alvarez G."/>
        </authorList>
    </citation>
    <scope>NUCLEOTIDE SEQUENCE [LARGE SCALE GENOMIC DNA]</scope>
    <source>
        <strain evidence="15 16">CH98b_3T</strain>
    </source>
</reference>
<dbReference type="OrthoDB" id="9758375at2"/>
<feature type="binding site" evidence="13">
    <location>
        <position position="390"/>
    </location>
    <ligand>
        <name>Zn(2+)</name>
        <dbReference type="ChEBI" id="CHEBI:29105"/>
        <label>2</label>
        <note>catalytic</note>
    </ligand>
</feature>
<evidence type="ECO:0000259" key="14">
    <source>
        <dbReference type="SMART" id="SM00849"/>
    </source>
</evidence>
<evidence type="ECO:0000256" key="1">
    <source>
        <dbReference type="ARBA" id="ARBA00022490"/>
    </source>
</evidence>
<name>A0A5D4TEX7_9BACI</name>
<evidence type="ECO:0000256" key="3">
    <source>
        <dbReference type="ARBA" id="ARBA00022723"/>
    </source>
</evidence>
<evidence type="ECO:0000256" key="12">
    <source>
        <dbReference type="PIRSR" id="PIRSR004803-2"/>
    </source>
</evidence>
<feature type="binding site" evidence="13">
    <location>
        <position position="164"/>
    </location>
    <ligand>
        <name>Zn(2+)</name>
        <dbReference type="ChEBI" id="CHEBI:29105"/>
        <label>2</label>
        <note>catalytic</note>
    </ligand>
</feature>
<dbReference type="InterPro" id="IPR011108">
    <property type="entry name" value="RMMBL"/>
</dbReference>
<dbReference type="GO" id="GO:0004534">
    <property type="term" value="F:5'-3' RNA exonuclease activity"/>
    <property type="evidence" value="ECO:0007669"/>
    <property type="project" value="UniProtKB-UniRule"/>
</dbReference>
<dbReference type="SUPFAM" id="SSF56281">
    <property type="entry name" value="Metallo-hydrolase/oxidoreductase"/>
    <property type="match status" value="1"/>
</dbReference>
<dbReference type="GO" id="GO:0005737">
    <property type="term" value="C:cytoplasm"/>
    <property type="evidence" value="ECO:0007669"/>
    <property type="project" value="UniProtKB-SubCell"/>
</dbReference>
<keyword evidence="9" id="KW-0698">rRNA processing</keyword>
<dbReference type="PROSITE" id="PS01292">
    <property type="entry name" value="UPF0036"/>
    <property type="match status" value="1"/>
</dbReference>
<comment type="cofactor">
    <cofactor evidence="10 13">
        <name>Zn(2+)</name>
        <dbReference type="ChEBI" id="CHEBI:29105"/>
    </cofactor>
    <text evidence="10 13">Binds 2 Zn(2+) ions per subunit. It is not clear if Zn(2+) or Mg(2+) is physiologically important.</text>
</comment>
<keyword evidence="8 9" id="KW-0694">RNA-binding</keyword>
<feature type="binding site" evidence="13">
    <location>
        <position position="79"/>
    </location>
    <ligand>
        <name>Zn(2+)</name>
        <dbReference type="ChEBI" id="CHEBI:29105"/>
        <label>2</label>
        <note>catalytic</note>
    </ligand>
</feature>
<evidence type="ECO:0000313" key="15">
    <source>
        <dbReference type="EMBL" id="TYS74187.1"/>
    </source>
</evidence>
<evidence type="ECO:0000256" key="6">
    <source>
        <dbReference type="ARBA" id="ARBA00022833"/>
    </source>
</evidence>
<dbReference type="NCBIfam" id="TIGR00649">
    <property type="entry name" value="MG423"/>
    <property type="match status" value="1"/>
</dbReference>
<dbReference type="InterPro" id="IPR004613">
    <property type="entry name" value="RNase_J"/>
</dbReference>
<evidence type="ECO:0000256" key="11">
    <source>
        <dbReference type="PIRSR" id="PIRSR004803-1"/>
    </source>
</evidence>
<gene>
    <name evidence="9" type="primary">rnj</name>
    <name evidence="15" type="ORF">FZC75_00290</name>
</gene>
<feature type="binding site" evidence="13">
    <location>
        <position position="142"/>
    </location>
    <ligand>
        <name>Zn(2+)</name>
        <dbReference type="ChEBI" id="CHEBI:29105"/>
        <label>1</label>
        <note>catalytic</note>
    </ligand>
</feature>
<protein>
    <recommendedName>
        <fullName evidence="9 10">Ribonuclease J</fullName>
        <shortName evidence="9">RNase J</shortName>
        <ecNumber evidence="9 10">3.1.-.-</ecNumber>
    </recommendedName>
</protein>
<evidence type="ECO:0000256" key="7">
    <source>
        <dbReference type="ARBA" id="ARBA00022839"/>
    </source>
</evidence>
<dbReference type="RefSeq" id="WP_148978051.1">
    <property type="nucleotide sequence ID" value="NZ_JBNILM010000001.1"/>
</dbReference>
<keyword evidence="6 13" id="KW-0862">Zinc</keyword>
<evidence type="ECO:0000256" key="9">
    <source>
        <dbReference type="HAMAP-Rule" id="MF_01491"/>
    </source>
</evidence>
<keyword evidence="5 9" id="KW-0378">Hydrolase</keyword>